<accession>A0A1Y1S4Y4</accession>
<gene>
    <name evidence="2" type="ORF">ECANGB1_2740</name>
</gene>
<protein>
    <submittedName>
        <fullName evidence="2">Uncharacterized protein</fullName>
    </submittedName>
</protein>
<proteinExistence type="predicted"/>
<reference evidence="2 3" key="1">
    <citation type="journal article" date="2017" name="Environ. Microbiol.">
        <title>Decay of the glycolytic pathway and adaptation to intranuclear parasitism within Enterocytozoonidae microsporidia.</title>
        <authorList>
            <person name="Wiredu Boakye D."/>
            <person name="Jaroenlak P."/>
            <person name="Prachumwat A."/>
            <person name="Williams T.A."/>
            <person name="Bateman K.S."/>
            <person name="Itsathitphaisarn O."/>
            <person name="Sritunyalucksana K."/>
            <person name="Paszkiewicz K.H."/>
            <person name="Moore K.A."/>
            <person name="Stentiford G.D."/>
            <person name="Williams B.A."/>
        </authorList>
    </citation>
    <scope>NUCLEOTIDE SEQUENCE [LARGE SCALE GENOMIC DNA]</scope>
    <source>
        <strain evidence="2 3">GB1</strain>
    </source>
</reference>
<name>A0A1Y1S4Y4_9MICR</name>
<dbReference type="EMBL" id="LWDP01000159">
    <property type="protein sequence ID" value="ORD93179.1"/>
    <property type="molecule type" value="Genomic_DNA"/>
</dbReference>
<evidence type="ECO:0000313" key="2">
    <source>
        <dbReference type="EMBL" id="ORD93179.1"/>
    </source>
</evidence>
<feature type="signal peptide" evidence="1">
    <location>
        <begin position="1"/>
        <end position="16"/>
    </location>
</feature>
<sequence length="55" mass="6420">MLWCRCINMLVVRLAAHGPKNPKCAFICINEILEILICQIRMACMINHTQFQILF</sequence>
<evidence type="ECO:0000256" key="1">
    <source>
        <dbReference type="SAM" id="SignalP"/>
    </source>
</evidence>
<feature type="chain" id="PRO_5012169092" evidence="1">
    <location>
        <begin position="17"/>
        <end position="55"/>
    </location>
</feature>
<keyword evidence="1" id="KW-0732">Signal</keyword>
<evidence type="ECO:0000313" key="3">
    <source>
        <dbReference type="Proteomes" id="UP000192639"/>
    </source>
</evidence>
<dbReference type="AlphaFoldDB" id="A0A1Y1S4Y4"/>
<dbReference type="Proteomes" id="UP000192639">
    <property type="component" value="Unassembled WGS sequence"/>
</dbReference>
<comment type="caution">
    <text evidence="2">The sequence shown here is derived from an EMBL/GenBank/DDBJ whole genome shotgun (WGS) entry which is preliminary data.</text>
</comment>
<organism evidence="2 3">
    <name type="scientific">Enterospora canceri</name>
    <dbReference type="NCBI Taxonomy" id="1081671"/>
    <lineage>
        <taxon>Eukaryota</taxon>
        <taxon>Fungi</taxon>
        <taxon>Fungi incertae sedis</taxon>
        <taxon>Microsporidia</taxon>
        <taxon>Enterocytozoonidae</taxon>
        <taxon>Enterospora</taxon>
    </lineage>
</organism>
<dbReference type="VEuPathDB" id="MicrosporidiaDB:ECANGB1_2740"/>
<keyword evidence="3" id="KW-1185">Reference proteome</keyword>